<dbReference type="PANTHER" id="PTHR42709">
    <property type="entry name" value="ALKALINE PHOSPHATASE LIKE PROTEIN"/>
    <property type="match status" value="1"/>
</dbReference>
<evidence type="ECO:0000259" key="9">
    <source>
        <dbReference type="Pfam" id="PF09335"/>
    </source>
</evidence>
<name>A0A1B0ZHS8_9MICO</name>
<feature type="compositionally biased region" description="Basic and acidic residues" evidence="7">
    <location>
        <begin position="159"/>
        <end position="168"/>
    </location>
</feature>
<evidence type="ECO:0000256" key="6">
    <source>
        <dbReference type="ARBA" id="ARBA00023136"/>
    </source>
</evidence>
<keyword evidence="3" id="KW-1003">Cell membrane</keyword>
<dbReference type="InterPro" id="IPR051311">
    <property type="entry name" value="DedA_domain"/>
</dbReference>
<evidence type="ECO:0000256" key="3">
    <source>
        <dbReference type="ARBA" id="ARBA00022475"/>
    </source>
</evidence>
<dbReference type="RefSeq" id="WP_065247739.1">
    <property type="nucleotide sequence ID" value="NZ_CP012117.1"/>
</dbReference>
<accession>A0A1B0ZHS8</accession>
<feature type="transmembrane region" description="Helical" evidence="8">
    <location>
        <begin position="127"/>
        <end position="148"/>
    </location>
</feature>
<keyword evidence="4 8" id="KW-0812">Transmembrane</keyword>
<evidence type="ECO:0000313" key="10">
    <source>
        <dbReference type="EMBL" id="ANP27555.1"/>
    </source>
</evidence>
<evidence type="ECO:0000256" key="8">
    <source>
        <dbReference type="SAM" id="Phobius"/>
    </source>
</evidence>
<dbReference type="Pfam" id="PF09335">
    <property type="entry name" value="VTT_dom"/>
    <property type="match status" value="1"/>
</dbReference>
<evidence type="ECO:0000256" key="4">
    <source>
        <dbReference type="ARBA" id="ARBA00022692"/>
    </source>
</evidence>
<dbReference type="EMBL" id="CP012117">
    <property type="protein sequence ID" value="ANP27555.1"/>
    <property type="molecule type" value="Genomic_DNA"/>
</dbReference>
<comment type="subcellular location">
    <subcellularLocation>
        <location evidence="1">Cell membrane</location>
        <topology evidence="1">Multi-pass membrane protein</topology>
    </subcellularLocation>
</comment>
<dbReference type="GO" id="GO:0005886">
    <property type="term" value="C:plasma membrane"/>
    <property type="evidence" value="ECO:0007669"/>
    <property type="project" value="UniProtKB-SubCell"/>
</dbReference>
<evidence type="ECO:0000256" key="5">
    <source>
        <dbReference type="ARBA" id="ARBA00022989"/>
    </source>
</evidence>
<evidence type="ECO:0000256" key="2">
    <source>
        <dbReference type="ARBA" id="ARBA00010792"/>
    </source>
</evidence>
<dbReference type="PATRIC" id="fig|1630135.4.peg.1005"/>
<dbReference type="KEGG" id="dva:DAD186_10050"/>
<evidence type="ECO:0000256" key="7">
    <source>
        <dbReference type="SAM" id="MobiDB-lite"/>
    </source>
</evidence>
<feature type="region of interest" description="Disordered" evidence="7">
    <location>
        <begin position="159"/>
        <end position="187"/>
    </location>
</feature>
<proteinExistence type="inferred from homology"/>
<evidence type="ECO:0000313" key="11">
    <source>
        <dbReference type="Proteomes" id="UP000092596"/>
    </source>
</evidence>
<evidence type="ECO:0000256" key="1">
    <source>
        <dbReference type="ARBA" id="ARBA00004651"/>
    </source>
</evidence>
<comment type="similarity">
    <text evidence="2">Belongs to the DedA family.</text>
</comment>
<dbReference type="Proteomes" id="UP000092596">
    <property type="component" value="Chromosome"/>
</dbReference>
<organism evidence="10 11">
    <name type="scientific">Dermabacter vaginalis</name>
    <dbReference type="NCBI Taxonomy" id="1630135"/>
    <lineage>
        <taxon>Bacteria</taxon>
        <taxon>Bacillati</taxon>
        <taxon>Actinomycetota</taxon>
        <taxon>Actinomycetes</taxon>
        <taxon>Micrococcales</taxon>
        <taxon>Dermabacteraceae</taxon>
        <taxon>Dermabacter</taxon>
    </lineage>
</organism>
<keyword evidence="5 8" id="KW-1133">Transmembrane helix</keyword>
<feature type="domain" description="VTT" evidence="9">
    <location>
        <begin position="12"/>
        <end position="114"/>
    </location>
</feature>
<keyword evidence="6 8" id="KW-0472">Membrane</keyword>
<dbReference type="STRING" id="1630135.DAD186_10050"/>
<gene>
    <name evidence="10" type="ORF">DAD186_10050</name>
</gene>
<dbReference type="PANTHER" id="PTHR42709:SF6">
    <property type="entry name" value="UNDECAPRENYL PHOSPHATE TRANSPORTER A"/>
    <property type="match status" value="1"/>
</dbReference>
<dbReference type="AlphaFoldDB" id="A0A1B0ZHS8"/>
<dbReference type="InterPro" id="IPR032816">
    <property type="entry name" value="VTT_dom"/>
</dbReference>
<sequence length="187" mass="20208">MLDWINSLPLLPAIAFLMVVIYCRAGGTYLLGRLAYKLAGRGRFHAILTSPRVESAAEKANRWGAPIVALSFLTVGFQTAANLAAGITRMPLTRYIPALIVGGFAWAVIYATVGLAAFALWCEVALTNPYVAAAIAVAAVGLLTYYILRKRAERNRATRELARERAVTGERAPLLPESESGKAERDS</sequence>
<feature type="transmembrane region" description="Helical" evidence="8">
    <location>
        <begin position="96"/>
        <end position="121"/>
    </location>
</feature>
<reference evidence="10 11" key="1">
    <citation type="submission" date="2015-06" db="EMBL/GenBank/DDBJ databases">
        <title>Investigation of pathophysiology for high-risk pregnancy and development of treatment modality based on it.</title>
        <authorList>
            <person name="Kim B.-C."/>
            <person name="Lim S."/>
        </authorList>
    </citation>
    <scope>NUCLEOTIDE SEQUENCE [LARGE SCALE GENOMIC DNA]</scope>
    <source>
        <strain evidence="10 11">AD1-86</strain>
    </source>
</reference>
<protein>
    <recommendedName>
        <fullName evidence="9">VTT domain-containing protein</fullName>
    </recommendedName>
</protein>